<sequence>MTVMKELPVSLGFKGHPLPVCRSRRLRYCRVWSTAGSGEVLEVSSSTPSSGKVVSATQPVTNKSHWVVKLPNPDFLIPQKTHL</sequence>
<dbReference type="Proteomes" id="UP001062846">
    <property type="component" value="Chromosome 3"/>
</dbReference>
<evidence type="ECO:0000313" key="2">
    <source>
        <dbReference type="Proteomes" id="UP001062846"/>
    </source>
</evidence>
<keyword evidence="2" id="KW-1185">Reference proteome</keyword>
<protein>
    <submittedName>
        <fullName evidence="1">Uncharacterized protein</fullName>
    </submittedName>
</protein>
<evidence type="ECO:0000313" key="1">
    <source>
        <dbReference type="EMBL" id="KAI8565321.1"/>
    </source>
</evidence>
<dbReference type="EMBL" id="CM046390">
    <property type="protein sequence ID" value="KAI8565321.1"/>
    <property type="molecule type" value="Genomic_DNA"/>
</dbReference>
<organism evidence="1 2">
    <name type="scientific">Rhododendron molle</name>
    <name type="common">Chinese azalea</name>
    <name type="synonym">Azalea mollis</name>
    <dbReference type="NCBI Taxonomy" id="49168"/>
    <lineage>
        <taxon>Eukaryota</taxon>
        <taxon>Viridiplantae</taxon>
        <taxon>Streptophyta</taxon>
        <taxon>Embryophyta</taxon>
        <taxon>Tracheophyta</taxon>
        <taxon>Spermatophyta</taxon>
        <taxon>Magnoliopsida</taxon>
        <taxon>eudicotyledons</taxon>
        <taxon>Gunneridae</taxon>
        <taxon>Pentapetalae</taxon>
        <taxon>asterids</taxon>
        <taxon>Ericales</taxon>
        <taxon>Ericaceae</taxon>
        <taxon>Ericoideae</taxon>
        <taxon>Rhodoreae</taxon>
        <taxon>Rhododendron</taxon>
    </lineage>
</organism>
<gene>
    <name evidence="1" type="ORF">RHMOL_Rhmol03G0249900</name>
</gene>
<name>A0ACC0PJI9_RHOML</name>
<reference evidence="1" key="1">
    <citation type="submission" date="2022-02" db="EMBL/GenBank/DDBJ databases">
        <title>Plant Genome Project.</title>
        <authorList>
            <person name="Zhang R.-G."/>
        </authorList>
    </citation>
    <scope>NUCLEOTIDE SEQUENCE</scope>
    <source>
        <strain evidence="1">AT1</strain>
    </source>
</reference>
<accession>A0ACC0PJI9</accession>
<comment type="caution">
    <text evidence="1">The sequence shown here is derived from an EMBL/GenBank/DDBJ whole genome shotgun (WGS) entry which is preliminary data.</text>
</comment>
<proteinExistence type="predicted"/>